<sequence length="54" mass="5615">MLKIPTFVLGGLLILTGLVGYLFQDPGLSLTITGSLNDNANLKLSDGGQTVPIN</sequence>
<proteinExistence type="predicted"/>
<dbReference type="AlphaFoldDB" id="A0A382HIT9"/>
<dbReference type="EMBL" id="UINC01061532">
    <property type="protein sequence ID" value="SVB87206.1"/>
    <property type="molecule type" value="Genomic_DNA"/>
</dbReference>
<gene>
    <name evidence="1" type="ORF">METZ01_LOCUS240060</name>
</gene>
<protein>
    <submittedName>
        <fullName evidence="1">Uncharacterized protein</fullName>
    </submittedName>
</protein>
<accession>A0A382HIT9</accession>
<organism evidence="1">
    <name type="scientific">marine metagenome</name>
    <dbReference type="NCBI Taxonomy" id="408172"/>
    <lineage>
        <taxon>unclassified sequences</taxon>
        <taxon>metagenomes</taxon>
        <taxon>ecological metagenomes</taxon>
    </lineage>
</organism>
<evidence type="ECO:0000313" key="1">
    <source>
        <dbReference type="EMBL" id="SVB87206.1"/>
    </source>
</evidence>
<feature type="non-terminal residue" evidence="1">
    <location>
        <position position="54"/>
    </location>
</feature>
<reference evidence="1" key="1">
    <citation type="submission" date="2018-05" db="EMBL/GenBank/DDBJ databases">
        <authorList>
            <person name="Lanie J.A."/>
            <person name="Ng W.-L."/>
            <person name="Kazmierczak K.M."/>
            <person name="Andrzejewski T.M."/>
            <person name="Davidsen T.M."/>
            <person name="Wayne K.J."/>
            <person name="Tettelin H."/>
            <person name="Glass J.I."/>
            <person name="Rusch D."/>
            <person name="Podicherti R."/>
            <person name="Tsui H.-C.T."/>
            <person name="Winkler M.E."/>
        </authorList>
    </citation>
    <scope>NUCLEOTIDE SEQUENCE</scope>
</reference>
<name>A0A382HIT9_9ZZZZ</name>